<protein>
    <submittedName>
        <fullName evidence="1">Uncharacterized protein</fullName>
    </submittedName>
</protein>
<gene>
    <name evidence="1" type="ORF">METZ01_LOCUS96088</name>
</gene>
<accession>A0A381VSJ9</accession>
<dbReference type="Gene3D" id="2.30.30.100">
    <property type="match status" value="1"/>
</dbReference>
<evidence type="ECO:0000313" key="1">
    <source>
        <dbReference type="EMBL" id="SVA43234.1"/>
    </source>
</evidence>
<dbReference type="EMBL" id="UINC01009650">
    <property type="protein sequence ID" value="SVA43234.1"/>
    <property type="molecule type" value="Genomic_DNA"/>
</dbReference>
<sequence length="76" mass="8659">VATNWLRRTYTIVDCNVLILDANEDTQSMSVSFAPWHAYAKEYTFTVPWGQVVSCFEPRPALETNYKVATGNKRGE</sequence>
<organism evidence="1">
    <name type="scientific">marine metagenome</name>
    <dbReference type="NCBI Taxonomy" id="408172"/>
    <lineage>
        <taxon>unclassified sequences</taxon>
        <taxon>metagenomes</taxon>
        <taxon>ecological metagenomes</taxon>
    </lineage>
</organism>
<dbReference type="AlphaFoldDB" id="A0A381VSJ9"/>
<name>A0A381VSJ9_9ZZZZ</name>
<feature type="non-terminal residue" evidence="1">
    <location>
        <position position="1"/>
    </location>
</feature>
<proteinExistence type="predicted"/>
<reference evidence="1" key="1">
    <citation type="submission" date="2018-05" db="EMBL/GenBank/DDBJ databases">
        <authorList>
            <person name="Lanie J.A."/>
            <person name="Ng W.-L."/>
            <person name="Kazmierczak K.M."/>
            <person name="Andrzejewski T.M."/>
            <person name="Davidsen T.M."/>
            <person name="Wayne K.J."/>
            <person name="Tettelin H."/>
            <person name="Glass J.I."/>
            <person name="Rusch D."/>
            <person name="Podicherti R."/>
            <person name="Tsui H.-C.T."/>
            <person name="Winkler M.E."/>
        </authorList>
    </citation>
    <scope>NUCLEOTIDE SEQUENCE</scope>
</reference>